<evidence type="ECO:0000313" key="2">
    <source>
        <dbReference type="EMBL" id="GFA71009.1"/>
    </source>
</evidence>
<reference evidence="2" key="1">
    <citation type="journal article" date="2019" name="Sci. Rep.">
        <title>Draft genome of Tanacetum cinerariifolium, the natural source of mosquito coil.</title>
        <authorList>
            <person name="Yamashiro T."/>
            <person name="Shiraishi A."/>
            <person name="Satake H."/>
            <person name="Nakayama K."/>
        </authorList>
    </citation>
    <scope>NUCLEOTIDE SEQUENCE</scope>
</reference>
<proteinExistence type="predicted"/>
<gene>
    <name evidence="2" type="ORF">Tci_642981</name>
</gene>
<protein>
    <submittedName>
        <fullName evidence="2">Uncharacterized protein</fullName>
    </submittedName>
</protein>
<dbReference type="AlphaFoldDB" id="A0A699K596"/>
<feature type="compositionally biased region" description="Basic and acidic residues" evidence="1">
    <location>
        <begin position="160"/>
        <end position="171"/>
    </location>
</feature>
<dbReference type="EMBL" id="BKCJ010473200">
    <property type="protein sequence ID" value="GFA71009.1"/>
    <property type="molecule type" value="Genomic_DNA"/>
</dbReference>
<feature type="non-terminal residue" evidence="2">
    <location>
        <position position="1"/>
    </location>
</feature>
<sequence length="319" mass="35582">LDDLYNHLKVYESEVQKKSEPNSQNMDFISSAKHSSGNEEVNIASISTASTNVSTASANIGVASISQDTACAYIASQSSDVTGFAKSKVECFNFHKMGHFIRECGAPRSQDRGRRDSCRQGFKVEEQAPKALMEIDGAGWDWSYIANDEENHALANDSPTKSKTDKVETAKKPPVKYAEQYRKPTKKPNVRGNQRNWNNLKPHHLGNISYLSDYEPFDRGYVSFGQGGCKITGKGTIKTECIVLGQNFKLSDNDNMLLRTPRQHNRYSIDLNNIVPHKDLTCLVAKASVDEGMIWHRRLEGKSCKGLSLLILEAFTELV</sequence>
<accession>A0A699K596</accession>
<evidence type="ECO:0000256" key="1">
    <source>
        <dbReference type="SAM" id="MobiDB-lite"/>
    </source>
</evidence>
<comment type="caution">
    <text evidence="2">The sequence shown here is derived from an EMBL/GenBank/DDBJ whole genome shotgun (WGS) entry which is preliminary data.</text>
</comment>
<feature type="region of interest" description="Disordered" evidence="1">
    <location>
        <begin position="153"/>
        <end position="173"/>
    </location>
</feature>
<name>A0A699K596_TANCI</name>
<organism evidence="2">
    <name type="scientific">Tanacetum cinerariifolium</name>
    <name type="common">Dalmatian daisy</name>
    <name type="synonym">Chrysanthemum cinerariifolium</name>
    <dbReference type="NCBI Taxonomy" id="118510"/>
    <lineage>
        <taxon>Eukaryota</taxon>
        <taxon>Viridiplantae</taxon>
        <taxon>Streptophyta</taxon>
        <taxon>Embryophyta</taxon>
        <taxon>Tracheophyta</taxon>
        <taxon>Spermatophyta</taxon>
        <taxon>Magnoliopsida</taxon>
        <taxon>eudicotyledons</taxon>
        <taxon>Gunneridae</taxon>
        <taxon>Pentapetalae</taxon>
        <taxon>asterids</taxon>
        <taxon>campanulids</taxon>
        <taxon>Asterales</taxon>
        <taxon>Asteraceae</taxon>
        <taxon>Asteroideae</taxon>
        <taxon>Anthemideae</taxon>
        <taxon>Anthemidinae</taxon>
        <taxon>Tanacetum</taxon>
    </lineage>
</organism>